<reference evidence="2" key="3">
    <citation type="submission" date="2023-03" db="UniProtKB">
        <authorList>
            <consortium name="EnsemblPlants"/>
        </authorList>
    </citation>
    <scope>IDENTIFICATION</scope>
    <source>
        <strain evidence="2">cv. Chiifu-401-42</strain>
    </source>
</reference>
<keyword evidence="3" id="KW-1185">Reference proteome</keyword>
<name>M4DYC2_BRACM</name>
<dbReference type="HOGENOM" id="CLU_951087_0_0_1"/>
<dbReference type="EnsemblPlants" id="Bra021518.1">
    <property type="protein sequence ID" value="Bra021518.1-P"/>
    <property type="gene ID" value="Bra021518"/>
</dbReference>
<sequence>MDPLEEIRDSKRQLEFLNHLGDVADSEYGMPRRCACGGRMIDELRVKDEFDTQPGKRFFSCVNYEPWVIGVQEEMVRLRKRVEEADEVIKGVPILNKQIESVEAQVKRLTLLLDKLTGDVYNLTVQVAALENVKVVGHGFWRSRVLQGHGFYKRFCRSRFFLRLMGSASRMDPLEEIRDSKRQLEFLNHLGDVADSEYGMPRRCACGGRMIDELRVKDEFDTQPGKRFFSCVNYEPWVIGVQEEMVRLRKRVEEADEVIKGVPILNKQIESVEAQVKRLTLLLDKLTGDVYNLTVQVAALENVCFPA</sequence>
<accession>M4DYC2</accession>
<proteinExistence type="predicted"/>
<dbReference type="InParanoid" id="M4DYC2"/>
<evidence type="ECO:0008006" key="4">
    <source>
        <dbReference type="Google" id="ProtNLM"/>
    </source>
</evidence>
<dbReference type="Gramene" id="Bra021518.1">
    <property type="protein sequence ID" value="Bra021518.1-P"/>
    <property type="gene ID" value="Bra021518"/>
</dbReference>
<reference evidence="2 3" key="2">
    <citation type="journal article" date="2018" name="Hortic Res">
        <title>Improved Brassica rapa reference genome by single-molecule sequencing and chromosome conformation capture technologies.</title>
        <authorList>
            <person name="Zhang L."/>
            <person name="Cai X."/>
            <person name="Wu J."/>
            <person name="Liu M."/>
            <person name="Grob S."/>
            <person name="Cheng F."/>
            <person name="Liang J."/>
            <person name="Cai C."/>
            <person name="Liu Z."/>
            <person name="Liu B."/>
            <person name="Wang F."/>
            <person name="Li S."/>
            <person name="Liu F."/>
            <person name="Li X."/>
            <person name="Cheng L."/>
            <person name="Yang W."/>
            <person name="Li M.H."/>
            <person name="Grossniklaus U."/>
            <person name="Zheng H."/>
            <person name="Wang X."/>
        </authorList>
    </citation>
    <scope>NUCLEOTIDE SEQUENCE [LARGE SCALE GENOMIC DNA]</scope>
    <source>
        <strain evidence="2 3">cv. Chiifu-401-42</strain>
    </source>
</reference>
<dbReference type="Proteomes" id="UP000011750">
    <property type="component" value="Chromosome A01"/>
</dbReference>
<organism evidence="2 3">
    <name type="scientific">Brassica campestris</name>
    <name type="common">Field mustard</name>
    <dbReference type="NCBI Taxonomy" id="3711"/>
    <lineage>
        <taxon>Eukaryota</taxon>
        <taxon>Viridiplantae</taxon>
        <taxon>Streptophyta</taxon>
        <taxon>Embryophyta</taxon>
        <taxon>Tracheophyta</taxon>
        <taxon>Spermatophyta</taxon>
        <taxon>Magnoliopsida</taxon>
        <taxon>eudicotyledons</taxon>
        <taxon>Gunneridae</taxon>
        <taxon>Pentapetalae</taxon>
        <taxon>rosids</taxon>
        <taxon>malvids</taxon>
        <taxon>Brassicales</taxon>
        <taxon>Brassicaceae</taxon>
        <taxon>Brassiceae</taxon>
        <taxon>Brassica</taxon>
    </lineage>
</organism>
<dbReference type="AlphaFoldDB" id="M4DYC2"/>
<protein>
    <recommendedName>
        <fullName evidence="4">Zinc finger GRF-type domain-containing protein</fullName>
    </recommendedName>
</protein>
<evidence type="ECO:0000256" key="1">
    <source>
        <dbReference type="SAM" id="Coils"/>
    </source>
</evidence>
<evidence type="ECO:0000313" key="3">
    <source>
        <dbReference type="Proteomes" id="UP000011750"/>
    </source>
</evidence>
<evidence type="ECO:0000313" key="2">
    <source>
        <dbReference type="EnsemblPlants" id="Bra021518.1-P"/>
    </source>
</evidence>
<feature type="coiled-coil region" evidence="1">
    <location>
        <begin position="238"/>
        <end position="289"/>
    </location>
</feature>
<reference evidence="2 3" key="1">
    <citation type="journal article" date="2011" name="Nat. Genet.">
        <title>The genome of the mesopolyploid crop species Brassica rapa.</title>
        <authorList>
            <consortium name="Brassica rapa Genome Sequencing Project Consortium"/>
            <person name="Wang X."/>
            <person name="Wang H."/>
            <person name="Wang J."/>
            <person name="Sun R."/>
            <person name="Wu J."/>
            <person name="Liu S."/>
            <person name="Bai Y."/>
            <person name="Mun J.H."/>
            <person name="Bancroft I."/>
            <person name="Cheng F."/>
            <person name="Huang S."/>
            <person name="Li X."/>
            <person name="Hua W."/>
            <person name="Wang J."/>
            <person name="Wang X."/>
            <person name="Freeling M."/>
            <person name="Pires J.C."/>
            <person name="Paterson A.H."/>
            <person name="Chalhoub B."/>
            <person name="Wang B."/>
            <person name="Hayward A."/>
            <person name="Sharpe A.G."/>
            <person name="Park B.S."/>
            <person name="Weisshaar B."/>
            <person name="Liu B."/>
            <person name="Li B."/>
            <person name="Liu B."/>
            <person name="Tong C."/>
            <person name="Song C."/>
            <person name="Duran C."/>
            <person name="Peng C."/>
            <person name="Geng C."/>
            <person name="Koh C."/>
            <person name="Lin C."/>
            <person name="Edwards D."/>
            <person name="Mu D."/>
            <person name="Shen D."/>
            <person name="Soumpourou E."/>
            <person name="Li F."/>
            <person name="Fraser F."/>
            <person name="Conant G."/>
            <person name="Lassalle G."/>
            <person name="King G.J."/>
            <person name="Bonnema G."/>
            <person name="Tang H."/>
            <person name="Wang H."/>
            <person name="Belcram H."/>
            <person name="Zhou H."/>
            <person name="Hirakawa H."/>
            <person name="Abe H."/>
            <person name="Guo H."/>
            <person name="Wang H."/>
            <person name="Jin H."/>
            <person name="Parkin I.A."/>
            <person name="Batley J."/>
            <person name="Kim J.S."/>
            <person name="Just J."/>
            <person name="Li J."/>
            <person name="Xu J."/>
            <person name="Deng J."/>
            <person name="Kim J.A."/>
            <person name="Li J."/>
            <person name="Yu J."/>
            <person name="Meng J."/>
            <person name="Wang J."/>
            <person name="Min J."/>
            <person name="Poulain J."/>
            <person name="Wang J."/>
            <person name="Hatakeyama K."/>
            <person name="Wu K."/>
            <person name="Wang L."/>
            <person name="Fang L."/>
            <person name="Trick M."/>
            <person name="Links M.G."/>
            <person name="Zhao M."/>
            <person name="Jin M."/>
            <person name="Ramchiary N."/>
            <person name="Drou N."/>
            <person name="Berkman P.J."/>
            <person name="Cai Q."/>
            <person name="Huang Q."/>
            <person name="Li R."/>
            <person name="Tabata S."/>
            <person name="Cheng S."/>
            <person name="Zhang S."/>
            <person name="Zhang S."/>
            <person name="Huang S."/>
            <person name="Sato S."/>
            <person name="Sun S."/>
            <person name="Kwon S.J."/>
            <person name="Choi S.R."/>
            <person name="Lee T.H."/>
            <person name="Fan W."/>
            <person name="Zhao X."/>
            <person name="Tan X."/>
            <person name="Xu X."/>
            <person name="Wang Y."/>
            <person name="Qiu Y."/>
            <person name="Yin Y."/>
            <person name="Li Y."/>
            <person name="Du Y."/>
            <person name="Liao Y."/>
            <person name="Lim Y."/>
            <person name="Narusaka Y."/>
            <person name="Wang Y."/>
            <person name="Wang Z."/>
            <person name="Li Z."/>
            <person name="Wang Z."/>
            <person name="Xiong Z."/>
            <person name="Zhang Z."/>
        </authorList>
    </citation>
    <scope>NUCLEOTIDE SEQUENCE [LARGE SCALE GENOMIC DNA]</scope>
    <source>
        <strain evidence="2 3">cv. Chiifu-401-42</strain>
    </source>
</reference>
<dbReference type="STRING" id="51351.M4DYC2"/>
<feature type="coiled-coil region" evidence="1">
    <location>
        <begin position="68"/>
        <end position="119"/>
    </location>
</feature>
<keyword evidence="1" id="KW-0175">Coiled coil</keyword>